<evidence type="ECO:0000313" key="2">
    <source>
        <dbReference type="Proteomes" id="UP000275777"/>
    </source>
</evidence>
<evidence type="ECO:0000313" key="1">
    <source>
        <dbReference type="EMBL" id="VEB39899.1"/>
    </source>
</evidence>
<dbReference type="AlphaFoldDB" id="A0A447T4S6"/>
<protein>
    <submittedName>
        <fullName evidence="1">Uncharacterized protein</fullName>
    </submittedName>
</protein>
<gene>
    <name evidence="1" type="ORF">NCTC9695_00284</name>
</gene>
<sequence>MIMLTARGEDIDRILGLEMAPTTTCPSPSTRAS</sequence>
<proteinExistence type="predicted"/>
<dbReference type="EMBL" id="LR134182">
    <property type="protein sequence ID" value="VEB39899.1"/>
    <property type="molecule type" value="Genomic_DNA"/>
</dbReference>
<accession>A0A447T4S6</accession>
<organism evidence="1 2">
    <name type="scientific">Chromobacterium violaceum</name>
    <dbReference type="NCBI Taxonomy" id="536"/>
    <lineage>
        <taxon>Bacteria</taxon>
        <taxon>Pseudomonadati</taxon>
        <taxon>Pseudomonadota</taxon>
        <taxon>Betaproteobacteria</taxon>
        <taxon>Neisseriales</taxon>
        <taxon>Chromobacteriaceae</taxon>
        <taxon>Chromobacterium</taxon>
    </lineage>
</organism>
<reference evidence="1 2" key="1">
    <citation type="submission" date="2018-12" db="EMBL/GenBank/DDBJ databases">
        <authorList>
            <consortium name="Pathogen Informatics"/>
        </authorList>
    </citation>
    <scope>NUCLEOTIDE SEQUENCE [LARGE SCALE GENOMIC DNA]</scope>
    <source>
        <strain evidence="1 2">NCTC9695</strain>
    </source>
</reference>
<name>A0A447T4S6_CHRVL</name>
<dbReference type="Proteomes" id="UP000275777">
    <property type="component" value="Chromosome"/>
</dbReference>